<dbReference type="EMBL" id="CP043046">
    <property type="protein sequence ID" value="QEI07271.1"/>
    <property type="molecule type" value="Genomic_DNA"/>
</dbReference>
<keyword evidence="4" id="KW-1003">Cell membrane</keyword>
<evidence type="ECO:0000313" key="14">
    <source>
        <dbReference type="Proteomes" id="UP000325161"/>
    </source>
</evidence>
<evidence type="ECO:0000256" key="9">
    <source>
        <dbReference type="ARBA" id="ARBA00023136"/>
    </source>
</evidence>
<dbReference type="InterPro" id="IPR006260">
    <property type="entry name" value="TonB/TolA_C"/>
</dbReference>
<dbReference type="Pfam" id="PF03544">
    <property type="entry name" value="TonB_C"/>
    <property type="match status" value="1"/>
</dbReference>
<proteinExistence type="inferred from homology"/>
<feature type="compositionally biased region" description="Low complexity" evidence="10">
    <location>
        <begin position="163"/>
        <end position="172"/>
    </location>
</feature>
<evidence type="ECO:0000256" key="5">
    <source>
        <dbReference type="ARBA" id="ARBA00022519"/>
    </source>
</evidence>
<keyword evidence="14" id="KW-1185">Reference proteome</keyword>
<accession>A0A5C0B3C5</accession>
<evidence type="ECO:0000256" key="11">
    <source>
        <dbReference type="SAM" id="Phobius"/>
    </source>
</evidence>
<keyword evidence="9 11" id="KW-0472">Membrane</keyword>
<comment type="subcellular location">
    <subcellularLocation>
        <location evidence="1">Cell inner membrane</location>
        <topology evidence="1">Single-pass membrane protein</topology>
        <orientation evidence="1">Periplasmic side</orientation>
    </subcellularLocation>
</comment>
<evidence type="ECO:0000256" key="1">
    <source>
        <dbReference type="ARBA" id="ARBA00004383"/>
    </source>
</evidence>
<dbReference type="GO" id="GO:0055085">
    <property type="term" value="P:transmembrane transport"/>
    <property type="evidence" value="ECO:0007669"/>
    <property type="project" value="InterPro"/>
</dbReference>
<dbReference type="Gene3D" id="3.30.1150.10">
    <property type="match status" value="1"/>
</dbReference>
<evidence type="ECO:0000256" key="4">
    <source>
        <dbReference type="ARBA" id="ARBA00022475"/>
    </source>
</evidence>
<evidence type="ECO:0000256" key="6">
    <source>
        <dbReference type="ARBA" id="ARBA00022692"/>
    </source>
</evidence>
<evidence type="ECO:0000256" key="3">
    <source>
        <dbReference type="ARBA" id="ARBA00022448"/>
    </source>
</evidence>
<evidence type="ECO:0000256" key="8">
    <source>
        <dbReference type="ARBA" id="ARBA00022989"/>
    </source>
</evidence>
<feature type="compositionally biased region" description="Pro residues" evidence="10">
    <location>
        <begin position="173"/>
        <end position="182"/>
    </location>
</feature>
<keyword evidence="7" id="KW-0653">Protein transport</keyword>
<evidence type="ECO:0000313" key="13">
    <source>
        <dbReference type="EMBL" id="QEI07271.1"/>
    </source>
</evidence>
<feature type="domain" description="TonB C-terminal" evidence="12">
    <location>
        <begin position="184"/>
        <end position="276"/>
    </location>
</feature>
<feature type="compositionally biased region" description="Pro residues" evidence="10">
    <location>
        <begin position="148"/>
        <end position="162"/>
    </location>
</feature>
<evidence type="ECO:0000256" key="7">
    <source>
        <dbReference type="ARBA" id="ARBA00022927"/>
    </source>
</evidence>
<dbReference type="OrthoDB" id="9792439at2"/>
<evidence type="ECO:0000256" key="2">
    <source>
        <dbReference type="ARBA" id="ARBA00006555"/>
    </source>
</evidence>
<sequence>MSAIAASWKSSAPPSWLRMGAGFTVIALHAAVVAAIFIMGKTAVTEIASAPVVQVRFVQIAPEPQQAPPAPTPPAPPPPVPAPPVPPPPVPPPPQPVPEPPKPKPVPKPIPKPVPKPTPKPVARPIPTPEPAPQPDPTPSAPVETAPAPSPPPAAAAPPPSGAPTGAAAPAGPTGPPGPPQPKMIGHIDYLGAPPTPVFPSISRRMREEGVVVVRVQINTKGYVDQATIQKSSGYERLDESALQAVRRAAFKPYTENGVAYPALADIPFNFKLKDF</sequence>
<gene>
    <name evidence="13" type="ORF">FXN63_16525</name>
</gene>
<evidence type="ECO:0000256" key="10">
    <source>
        <dbReference type="SAM" id="MobiDB-lite"/>
    </source>
</evidence>
<dbReference type="NCBIfam" id="TIGR01352">
    <property type="entry name" value="tonB_Cterm"/>
    <property type="match status" value="1"/>
</dbReference>
<keyword evidence="6 11" id="KW-0812">Transmembrane</keyword>
<dbReference type="Proteomes" id="UP000325161">
    <property type="component" value="Chromosome"/>
</dbReference>
<organism evidence="13 14">
    <name type="scientific">Pigmentiphaga aceris</name>
    <dbReference type="NCBI Taxonomy" id="1940612"/>
    <lineage>
        <taxon>Bacteria</taxon>
        <taxon>Pseudomonadati</taxon>
        <taxon>Pseudomonadota</taxon>
        <taxon>Betaproteobacteria</taxon>
        <taxon>Burkholderiales</taxon>
        <taxon>Alcaligenaceae</taxon>
        <taxon>Pigmentiphaga</taxon>
    </lineage>
</organism>
<protein>
    <submittedName>
        <fullName evidence="13">Energy transducer TonB</fullName>
    </submittedName>
</protein>
<feature type="region of interest" description="Disordered" evidence="10">
    <location>
        <begin position="64"/>
        <end position="191"/>
    </location>
</feature>
<dbReference type="SUPFAM" id="SSF74653">
    <property type="entry name" value="TolA/TonB C-terminal domain"/>
    <property type="match status" value="1"/>
</dbReference>
<dbReference type="PANTHER" id="PTHR33446:SF2">
    <property type="entry name" value="PROTEIN TONB"/>
    <property type="match status" value="1"/>
</dbReference>
<keyword evidence="3" id="KW-0813">Transport</keyword>
<feature type="transmembrane region" description="Helical" evidence="11">
    <location>
        <begin position="20"/>
        <end position="39"/>
    </location>
</feature>
<reference evidence="13 14" key="1">
    <citation type="submission" date="2019-08" db="EMBL/GenBank/DDBJ databases">
        <title>Amphibian skin-associated Pigmentiphaga: genome sequence and occurrence across geography and hosts.</title>
        <authorList>
            <person name="Bletz M.C."/>
            <person name="Bunk B."/>
            <person name="Sproeer C."/>
            <person name="Biwer P."/>
            <person name="Reiter S."/>
            <person name="Rabemananjara F.C.E."/>
            <person name="Schulz S."/>
            <person name="Overmann J."/>
            <person name="Vences M."/>
        </authorList>
    </citation>
    <scope>NUCLEOTIDE SEQUENCE [LARGE SCALE GENOMIC DNA]</scope>
    <source>
        <strain evidence="13 14">Mada1488</strain>
    </source>
</reference>
<name>A0A5C0B3C5_9BURK</name>
<dbReference type="PRINTS" id="PR01217">
    <property type="entry name" value="PRICHEXTENSN"/>
</dbReference>
<dbReference type="RefSeq" id="WP_148816318.1">
    <property type="nucleotide sequence ID" value="NZ_CP043046.1"/>
</dbReference>
<keyword evidence="8 11" id="KW-1133">Transmembrane helix</keyword>
<dbReference type="GO" id="GO:0031992">
    <property type="term" value="F:energy transducer activity"/>
    <property type="evidence" value="ECO:0007669"/>
    <property type="project" value="TreeGrafter"/>
</dbReference>
<dbReference type="GO" id="GO:0098797">
    <property type="term" value="C:plasma membrane protein complex"/>
    <property type="evidence" value="ECO:0007669"/>
    <property type="project" value="TreeGrafter"/>
</dbReference>
<comment type="similarity">
    <text evidence="2">Belongs to the TonB family.</text>
</comment>
<dbReference type="InterPro" id="IPR051045">
    <property type="entry name" value="TonB-dependent_transducer"/>
</dbReference>
<dbReference type="PANTHER" id="PTHR33446">
    <property type="entry name" value="PROTEIN TONB-RELATED"/>
    <property type="match status" value="1"/>
</dbReference>
<dbReference type="PROSITE" id="PS52015">
    <property type="entry name" value="TONB_CTD"/>
    <property type="match status" value="1"/>
</dbReference>
<dbReference type="KEGG" id="pacr:FXN63_16525"/>
<dbReference type="AlphaFoldDB" id="A0A5C0B3C5"/>
<dbReference type="InterPro" id="IPR037682">
    <property type="entry name" value="TonB_C"/>
</dbReference>
<dbReference type="GO" id="GO:0015031">
    <property type="term" value="P:protein transport"/>
    <property type="evidence" value="ECO:0007669"/>
    <property type="project" value="UniProtKB-KW"/>
</dbReference>
<feature type="compositionally biased region" description="Pro residues" evidence="10">
    <location>
        <begin position="65"/>
        <end position="140"/>
    </location>
</feature>
<keyword evidence="5" id="KW-0997">Cell inner membrane</keyword>
<evidence type="ECO:0000259" key="12">
    <source>
        <dbReference type="PROSITE" id="PS52015"/>
    </source>
</evidence>